<dbReference type="InterPro" id="IPR011604">
    <property type="entry name" value="PDDEXK-like_dom_sf"/>
</dbReference>
<proteinExistence type="predicted"/>
<reference evidence="1" key="1">
    <citation type="journal article" date="2021" name="Proc. Natl. Acad. Sci. U.S.A.">
        <title>A Catalog of Tens of Thousands of Viruses from Human Metagenomes Reveals Hidden Associations with Chronic Diseases.</title>
        <authorList>
            <person name="Tisza M.J."/>
            <person name="Buck C.B."/>
        </authorList>
    </citation>
    <scope>NUCLEOTIDE SEQUENCE</scope>
    <source>
        <strain evidence="1">Ctt4r3</strain>
    </source>
</reference>
<dbReference type="GO" id="GO:0004527">
    <property type="term" value="F:exonuclease activity"/>
    <property type="evidence" value="ECO:0007669"/>
    <property type="project" value="UniProtKB-KW"/>
</dbReference>
<organism evidence="1">
    <name type="scientific">CrAss-like virus sp. ctt4r3</name>
    <dbReference type="NCBI Taxonomy" id="2823619"/>
    <lineage>
        <taxon>Viruses</taxon>
        <taxon>Duplodnaviria</taxon>
        <taxon>Heunggongvirae</taxon>
        <taxon>Uroviricota</taxon>
        <taxon>Caudoviricetes</taxon>
        <taxon>Crassvirales</taxon>
    </lineage>
</organism>
<dbReference type="EMBL" id="BK014649">
    <property type="protein sequence ID" value="DAD65782.1"/>
    <property type="molecule type" value="Genomic_DNA"/>
</dbReference>
<accession>A0A8S5L7A9</accession>
<keyword evidence="1" id="KW-0269">Exonuclease</keyword>
<sequence length="326" mass="37769">MGRKCVSEKILPKGRILYFNEEEHKYTDDLGNGYISVTTLIGKYTQEFKKEEIAAACERIGKNPKHPKYQKYKGKTKKQILWEWEQETIKACDKGTKKHNYLETAIKTCNGYKLNANGFINDRIYTIDDIIGNCKYGKLNLDYFVNTGIRDKYPAIYNLIASLVTKGYNIYAEIGVYDSQNLLSGLIDILLVRDKEFIILDWKTNKAPIKFESGYFDKKLDGTLDLDNFIYKEEYFTAPLDHLADSVGNHYAMQLSTYASLVESWGYKNVGIILCHIRTLQEQFKDNGDEQEVVEMYDMPYLKNEVSLMVSDYSSKHIYKTSKTLF</sequence>
<evidence type="ECO:0000313" key="1">
    <source>
        <dbReference type="EMBL" id="DAD65782.1"/>
    </source>
</evidence>
<name>A0A8S5L7A9_9CAUD</name>
<keyword evidence="1" id="KW-0540">Nuclease</keyword>
<keyword evidence="1" id="KW-0378">Hydrolase</keyword>
<protein>
    <submittedName>
        <fullName evidence="1">Exonuclease V</fullName>
    </submittedName>
</protein>
<dbReference type="Gene3D" id="3.90.320.10">
    <property type="match status" value="1"/>
</dbReference>